<reference evidence="2 3" key="1">
    <citation type="journal article" date="2018" name="BMC Genomics">
        <title>The genome of Naegleria lovaniensis, the basis for a comparative approach to unravel pathogenicity factors of the human pathogenic amoeba N. fowleri.</title>
        <authorList>
            <person name="Liechti N."/>
            <person name="Schurch N."/>
            <person name="Bruggmann R."/>
            <person name="Wittwer M."/>
        </authorList>
    </citation>
    <scope>NUCLEOTIDE SEQUENCE [LARGE SCALE GENOMIC DNA]</scope>
    <source>
        <strain evidence="2 3">ATCC 30569</strain>
    </source>
</reference>
<feature type="region of interest" description="Disordered" evidence="1">
    <location>
        <begin position="114"/>
        <end position="145"/>
    </location>
</feature>
<dbReference type="EMBL" id="PYSW02000001">
    <property type="protein sequence ID" value="KAG2393849.1"/>
    <property type="molecule type" value="Genomic_DNA"/>
</dbReference>
<evidence type="ECO:0000313" key="2">
    <source>
        <dbReference type="EMBL" id="KAG2393849.1"/>
    </source>
</evidence>
<feature type="compositionally biased region" description="Polar residues" evidence="1">
    <location>
        <begin position="295"/>
        <end position="313"/>
    </location>
</feature>
<feature type="region of interest" description="Disordered" evidence="1">
    <location>
        <begin position="1"/>
        <end position="24"/>
    </location>
</feature>
<feature type="compositionally biased region" description="Polar residues" evidence="1">
    <location>
        <begin position="1"/>
        <end position="14"/>
    </location>
</feature>
<proteinExistence type="predicted"/>
<name>A0AA88KSN6_NAELO</name>
<dbReference type="AlphaFoldDB" id="A0AA88KSN6"/>
<evidence type="ECO:0000313" key="3">
    <source>
        <dbReference type="Proteomes" id="UP000816034"/>
    </source>
</evidence>
<gene>
    <name evidence="2" type="ORF">C9374_003613</name>
</gene>
<feature type="region of interest" description="Disordered" evidence="1">
    <location>
        <begin position="292"/>
        <end position="313"/>
    </location>
</feature>
<dbReference type="GeneID" id="68096068"/>
<sequence length="436" mass="49650">MAPSNSVLQPSRMRSSTHHKSQDSFIDSGFIDHAHVQVHDQPLTASTSSSNTLHACILSPTGMHSQNHSNHHNFDYHHQRMSDLYTYNNNNSMYHATRTTSLIKEKDLSHATCSSPTSGGCEGVSSSSSRINMHDSRKDIDTKKSRDPIDSRMTIIDETCMTAVMASKDSKIRKRKRTWFIQQQEQQHLKSERLTSTLACSNGIYMKNNNYQFHKNGNNKRNSECLEQSQQQYSDTTTGCDLHGKIYAFERPLFSKSCNFVKNYYVLHPEKNINNVHKENLTSFKEKHVVPNTCDGKTQKPNTPNHAESHRNISPSNSTLVFLYLEEELSSLVPFPSKPIQSLLETSTRRFQSDYTTPCLSLCLNAPFHSTDDISNINNNREEDDSCTRKTTCNNHTSGSSSFSNLEQLDNQHVQQVINRCYEMIQLSTTPNKTFH</sequence>
<dbReference type="Proteomes" id="UP000816034">
    <property type="component" value="Unassembled WGS sequence"/>
</dbReference>
<evidence type="ECO:0000256" key="1">
    <source>
        <dbReference type="SAM" id="MobiDB-lite"/>
    </source>
</evidence>
<protein>
    <submittedName>
        <fullName evidence="2">Uncharacterized protein</fullName>
    </submittedName>
</protein>
<accession>A0AA88KSN6</accession>
<dbReference type="RefSeq" id="XP_044555743.1">
    <property type="nucleotide sequence ID" value="XM_044693161.1"/>
</dbReference>
<organism evidence="2 3">
    <name type="scientific">Naegleria lovaniensis</name>
    <name type="common">Amoeba</name>
    <dbReference type="NCBI Taxonomy" id="51637"/>
    <lineage>
        <taxon>Eukaryota</taxon>
        <taxon>Discoba</taxon>
        <taxon>Heterolobosea</taxon>
        <taxon>Tetramitia</taxon>
        <taxon>Eutetramitia</taxon>
        <taxon>Vahlkampfiidae</taxon>
        <taxon>Naegleria</taxon>
    </lineage>
</organism>
<keyword evidence="3" id="KW-1185">Reference proteome</keyword>
<comment type="caution">
    <text evidence="2">The sequence shown here is derived from an EMBL/GenBank/DDBJ whole genome shotgun (WGS) entry which is preliminary data.</text>
</comment>
<feature type="compositionally biased region" description="Basic and acidic residues" evidence="1">
    <location>
        <begin position="132"/>
        <end position="145"/>
    </location>
</feature>